<proteinExistence type="predicted"/>
<protein>
    <submittedName>
        <fullName evidence="1">Uncharacterized protein</fullName>
    </submittedName>
</protein>
<comment type="caution">
    <text evidence="1">The sequence shown here is derived from an EMBL/GenBank/DDBJ whole genome shotgun (WGS) entry which is preliminary data.</text>
</comment>
<accession>A0A9P4QMF6</accession>
<evidence type="ECO:0000313" key="2">
    <source>
        <dbReference type="Proteomes" id="UP000799444"/>
    </source>
</evidence>
<gene>
    <name evidence="1" type="ORF">EJ04DRAFT_594754</name>
</gene>
<dbReference type="Proteomes" id="UP000799444">
    <property type="component" value="Unassembled WGS sequence"/>
</dbReference>
<evidence type="ECO:0000313" key="1">
    <source>
        <dbReference type="EMBL" id="KAF2727511.1"/>
    </source>
</evidence>
<organism evidence="1 2">
    <name type="scientific">Polyplosphaeria fusca</name>
    <dbReference type="NCBI Taxonomy" id="682080"/>
    <lineage>
        <taxon>Eukaryota</taxon>
        <taxon>Fungi</taxon>
        <taxon>Dikarya</taxon>
        <taxon>Ascomycota</taxon>
        <taxon>Pezizomycotina</taxon>
        <taxon>Dothideomycetes</taxon>
        <taxon>Pleosporomycetidae</taxon>
        <taxon>Pleosporales</taxon>
        <taxon>Tetraplosphaeriaceae</taxon>
        <taxon>Polyplosphaeria</taxon>
    </lineage>
</organism>
<reference evidence="1" key="1">
    <citation type="journal article" date="2020" name="Stud. Mycol.">
        <title>101 Dothideomycetes genomes: a test case for predicting lifestyles and emergence of pathogens.</title>
        <authorList>
            <person name="Haridas S."/>
            <person name="Albert R."/>
            <person name="Binder M."/>
            <person name="Bloem J."/>
            <person name="Labutti K."/>
            <person name="Salamov A."/>
            <person name="Andreopoulos B."/>
            <person name="Baker S."/>
            <person name="Barry K."/>
            <person name="Bills G."/>
            <person name="Bluhm B."/>
            <person name="Cannon C."/>
            <person name="Castanera R."/>
            <person name="Culley D."/>
            <person name="Daum C."/>
            <person name="Ezra D."/>
            <person name="Gonzalez J."/>
            <person name="Henrissat B."/>
            <person name="Kuo A."/>
            <person name="Liang C."/>
            <person name="Lipzen A."/>
            <person name="Lutzoni F."/>
            <person name="Magnuson J."/>
            <person name="Mondo S."/>
            <person name="Nolan M."/>
            <person name="Ohm R."/>
            <person name="Pangilinan J."/>
            <person name="Park H.-J."/>
            <person name="Ramirez L."/>
            <person name="Alfaro M."/>
            <person name="Sun H."/>
            <person name="Tritt A."/>
            <person name="Yoshinaga Y."/>
            <person name="Zwiers L.-H."/>
            <person name="Turgeon B."/>
            <person name="Goodwin S."/>
            <person name="Spatafora J."/>
            <person name="Crous P."/>
            <person name="Grigoriev I."/>
        </authorList>
    </citation>
    <scope>NUCLEOTIDE SEQUENCE</scope>
    <source>
        <strain evidence="1">CBS 125425</strain>
    </source>
</reference>
<dbReference type="EMBL" id="ML996328">
    <property type="protein sequence ID" value="KAF2727511.1"/>
    <property type="molecule type" value="Genomic_DNA"/>
</dbReference>
<sequence length="282" mass="30800">MPDPLLPLQIFELRPTSLQTRSWGSRLTTTTSPRILSVIPTHPHPSKTPKYHIDTAHTSSFPLWPWNSAQIIACHSSSADPETIHARRATPLATLSQTHSAFAHLMCSVGSVRPAPDSALEAGKEDAGDVLPTVPAHVALSSGLGHGEWRDAVLEPHFTPNGKGVVEKSVDWGEYRVKWGAGGPRDRKAVRGWGESDGGWVEVRDKGDVLAIYKPRGAAWVGKEEEEREESARGLGVLVVCDERVGGSEEVVRHVLMVAVGLEEQILRSKGFEPRNYHAGWD</sequence>
<name>A0A9P4QMF6_9PLEO</name>
<dbReference type="OrthoDB" id="3798937at2759"/>
<keyword evidence="2" id="KW-1185">Reference proteome</keyword>
<dbReference type="AlphaFoldDB" id="A0A9P4QMF6"/>